<dbReference type="EMBL" id="CP046056">
    <property type="protein sequence ID" value="QQD23545.1"/>
    <property type="molecule type" value="Genomic_DNA"/>
</dbReference>
<comment type="function">
    <text evidence="1 9">May be involved in recombinational repair of damaged DNA.</text>
</comment>
<evidence type="ECO:0000256" key="6">
    <source>
        <dbReference type="ARBA" id="ARBA00022840"/>
    </source>
</evidence>
<evidence type="ECO:0000256" key="9">
    <source>
        <dbReference type="PIRNR" id="PIRNR003128"/>
    </source>
</evidence>
<keyword evidence="7 9" id="KW-0234">DNA repair</keyword>
<dbReference type="Gene3D" id="3.40.50.300">
    <property type="entry name" value="P-loop containing nucleotide triphosphate hydrolases"/>
    <property type="match status" value="2"/>
</dbReference>
<protein>
    <recommendedName>
        <fullName evidence="3 9">DNA repair protein RecN</fullName>
    </recommendedName>
    <alternativeName>
        <fullName evidence="8 9">Recombination protein N</fullName>
    </alternativeName>
</protein>
<dbReference type="GO" id="GO:0009432">
    <property type="term" value="P:SOS response"/>
    <property type="evidence" value="ECO:0007669"/>
    <property type="project" value="TreeGrafter"/>
</dbReference>
<keyword evidence="6" id="KW-0067">ATP-binding</keyword>
<dbReference type="InterPro" id="IPR003395">
    <property type="entry name" value="RecF/RecN/SMC_N"/>
</dbReference>
<evidence type="ECO:0000256" key="3">
    <source>
        <dbReference type="ARBA" id="ARBA00021315"/>
    </source>
</evidence>
<dbReference type="GO" id="GO:0005524">
    <property type="term" value="F:ATP binding"/>
    <property type="evidence" value="ECO:0007669"/>
    <property type="project" value="UniProtKB-KW"/>
</dbReference>
<keyword evidence="5 9" id="KW-0227">DNA damage</keyword>
<evidence type="ECO:0000313" key="11">
    <source>
        <dbReference type="EMBL" id="QQD23545.1"/>
    </source>
</evidence>
<dbReference type="NCBIfam" id="NF008121">
    <property type="entry name" value="PRK10869.1"/>
    <property type="match status" value="1"/>
</dbReference>
<evidence type="ECO:0000313" key="12">
    <source>
        <dbReference type="Proteomes" id="UP000596074"/>
    </source>
</evidence>
<evidence type="ECO:0000259" key="10">
    <source>
        <dbReference type="Pfam" id="PF02463"/>
    </source>
</evidence>
<organism evidence="11 12">
    <name type="scientific">Venatoribacter cucullus</name>
    <dbReference type="NCBI Taxonomy" id="2661630"/>
    <lineage>
        <taxon>Bacteria</taxon>
        <taxon>Pseudomonadati</taxon>
        <taxon>Pseudomonadota</taxon>
        <taxon>Gammaproteobacteria</taxon>
        <taxon>Oceanospirillales</taxon>
        <taxon>Oceanospirillaceae</taxon>
        <taxon>Venatoribacter</taxon>
    </lineage>
</organism>
<dbReference type="PIRSF" id="PIRSF003128">
    <property type="entry name" value="RecN"/>
    <property type="match status" value="1"/>
</dbReference>
<feature type="domain" description="RecF/RecN/SMC N-terminal" evidence="10">
    <location>
        <begin position="2"/>
        <end position="509"/>
    </location>
</feature>
<dbReference type="Pfam" id="PF02463">
    <property type="entry name" value="SMC_N"/>
    <property type="match status" value="1"/>
</dbReference>
<dbReference type="NCBIfam" id="TIGR00634">
    <property type="entry name" value="recN"/>
    <property type="match status" value="1"/>
</dbReference>
<evidence type="ECO:0000256" key="7">
    <source>
        <dbReference type="ARBA" id="ARBA00023204"/>
    </source>
</evidence>
<evidence type="ECO:0000256" key="4">
    <source>
        <dbReference type="ARBA" id="ARBA00022741"/>
    </source>
</evidence>
<evidence type="ECO:0000256" key="2">
    <source>
        <dbReference type="ARBA" id="ARBA00009441"/>
    </source>
</evidence>
<keyword evidence="12" id="KW-1185">Reference proteome</keyword>
<dbReference type="SUPFAM" id="SSF52540">
    <property type="entry name" value="P-loop containing nucleoside triphosphate hydrolases"/>
    <property type="match status" value="1"/>
</dbReference>
<proteinExistence type="inferred from homology"/>
<dbReference type="InterPro" id="IPR004604">
    <property type="entry name" value="DNA_recomb/repair_RecN"/>
</dbReference>
<dbReference type="InterPro" id="IPR027417">
    <property type="entry name" value="P-loop_NTPase"/>
</dbReference>
<dbReference type="CDD" id="cd03241">
    <property type="entry name" value="ABC_RecN"/>
    <property type="match status" value="2"/>
</dbReference>
<dbReference type="GO" id="GO:0006310">
    <property type="term" value="P:DNA recombination"/>
    <property type="evidence" value="ECO:0007669"/>
    <property type="project" value="InterPro"/>
</dbReference>
<dbReference type="RefSeq" id="WP_228346074.1">
    <property type="nucleotide sequence ID" value="NZ_CP045550.1"/>
</dbReference>
<comment type="similarity">
    <text evidence="2 9">Belongs to the RecN family.</text>
</comment>
<dbReference type="FunFam" id="3.40.50.300:FF:000356">
    <property type="entry name" value="DNA repair protein RecN"/>
    <property type="match status" value="1"/>
</dbReference>
<sequence>MLSHLSIHQFALVDHLELELQPGMSVITGETGAGKSILLDALGLALGNRADADCIRHGGDKAEIAATFSSNEQARLWLQQRDLPADEDSIMLRRVITDEGRSRGYINGRPASATDLKELGQLLVDIHSQHAHQHLLQKDTPRQLLDAYAGLQLPASEVALVWSEWQQLEKRLHKLQEESSETKAQRQLLTYQVEELREIGPGATELDELEAEQKRLANAESMLLNGQTALTSCSGDDSGESAAAQLAYQALQRLDDIDDQHPLLNEARDLLRQAHIQLEEASHSLQRYLDQVDINPHRLQQVDNRLSELYSLARKHQIQPQQLHAYWQEQEQALAELSLSDEDLDELAQQCQQLAAEYQQLATVLSSARQQAAAKLDQEVESHFEALALGRARFTTRVEAGNAGQGSRHGIDQISFFVQTNPGMPGGPLAKVASGGELARISLAIQVVTAAVSNTPCLIFDEVDVGIGGGTAERVGRLLRKLGSQSQVLCVTHQPQVAAQAHQHYQVSKISGDQATHTQLRELNKKQRAEEVARMLGGVDITRQTLAHAEEMLALAQ</sequence>
<dbReference type="GO" id="GO:0043590">
    <property type="term" value="C:bacterial nucleoid"/>
    <property type="evidence" value="ECO:0007669"/>
    <property type="project" value="TreeGrafter"/>
</dbReference>
<accession>A0A9E8FQJ1</accession>
<dbReference type="Proteomes" id="UP000596074">
    <property type="component" value="Chromosome"/>
</dbReference>
<dbReference type="PANTHER" id="PTHR11059:SF0">
    <property type="entry name" value="DNA REPAIR PROTEIN RECN"/>
    <property type="match status" value="1"/>
</dbReference>
<gene>
    <name evidence="11" type="primary">recN</name>
    <name evidence="11" type="ORF">GJQ55_03175</name>
</gene>
<keyword evidence="4" id="KW-0547">Nucleotide-binding</keyword>
<dbReference type="FunFam" id="3.40.50.300:FF:000319">
    <property type="entry name" value="DNA repair protein RecN"/>
    <property type="match status" value="1"/>
</dbReference>
<evidence type="ECO:0000256" key="5">
    <source>
        <dbReference type="ARBA" id="ARBA00022763"/>
    </source>
</evidence>
<dbReference type="PANTHER" id="PTHR11059">
    <property type="entry name" value="DNA REPAIR PROTEIN RECN"/>
    <property type="match status" value="1"/>
</dbReference>
<reference evidence="11 12" key="1">
    <citation type="submission" date="2019-11" db="EMBL/GenBank/DDBJ databases">
        <title>Venatorbacter sp. nov. a predator of Campylobacter and other Gram-negative bacteria.</title>
        <authorList>
            <person name="Saeedi A."/>
            <person name="Cummings N.J."/>
            <person name="Connerton I.F."/>
            <person name="Connerton P.L."/>
        </authorList>
    </citation>
    <scope>NUCLEOTIDE SEQUENCE [LARGE SCALE GENOMIC DNA]</scope>
    <source>
        <strain evidence="11">XL5</strain>
    </source>
</reference>
<dbReference type="KEGG" id="vcw:GJQ55_03175"/>
<evidence type="ECO:0000256" key="1">
    <source>
        <dbReference type="ARBA" id="ARBA00003618"/>
    </source>
</evidence>
<evidence type="ECO:0000256" key="8">
    <source>
        <dbReference type="ARBA" id="ARBA00033408"/>
    </source>
</evidence>
<dbReference type="AlphaFoldDB" id="A0A9E8FQJ1"/>
<name>A0A9E8FQJ1_9GAMM</name>
<dbReference type="GO" id="GO:0006281">
    <property type="term" value="P:DNA repair"/>
    <property type="evidence" value="ECO:0007669"/>
    <property type="project" value="UniProtKB-KW"/>
</dbReference>